<proteinExistence type="predicted"/>
<sequence>MSTTDWTLLPSLVLRSAGFPWQTVESLRYGGGAAALVTVAGLRAAALDHAEGLRPNARLSRGQQSRLKGLRGLEPHPALPDAWLAGWNRLTEALADAQAAFVSAVDQDIEDVAEAFAALRADERFLDAVVCSSPAAYRDLERGAKGARIRRQLASYAQRLAAKSETMSFFGPINYAELTTDPGPSALGWDGHQEIRERQAHTAARILDSLQGRILGDDRVFDRLVPRRKTVLRRATGVIADVDGTRTVAEYGPAAREEIRAAIVSGRLTHDLVPPATEVDPWRWLAHRIGTRADQPGTSEIDVLVKTVRAALAEYPAAPPSRKVALQGEIANLLPARAVSGGRFYNDRVVVHEAAAGTVRATLSGGLAADLRTVVPGALDLLAWEAEATRRATNRALASLLGACRTSLGAALKLAADLEVRPGGELAAAVAETVAKAGTESIDLADHIAPARTPRDAVLCSVDLLPVVDDLARYREGETLLVLGDIHDAALLTPWAMQFHPEAADRIARRDAEIRRVLRQRATVTVVSGRSTGLPPLEYPGLVLELGGTAANPDLPRIGLDDLYVESDGTEAFLRSRRHPGVDLLFHNGELDTGLHTALALPRIRRPQLPDLPHVPRLTWRNVVLSRRCWTVDSAAVPRASAKQTDADRLWAVAEWIAETGLPARFFAKSPAERKPIFVDTATPALLDGLTRLAGTADRLRISEVLPEPEQAWLRDGRLRFAAELRSVYLRPGGDPA</sequence>
<gene>
    <name evidence="1" type="ORF">GCM10011609_06660</name>
</gene>
<protein>
    <submittedName>
        <fullName evidence="1">Lantibiotic dehydratase</fullName>
    </submittedName>
</protein>
<dbReference type="RefSeq" id="WP_189153029.1">
    <property type="nucleotide sequence ID" value="NZ_BMNC01000001.1"/>
</dbReference>
<accession>A0ABQ2HBV4</accession>
<name>A0ABQ2HBV4_9PSEU</name>
<evidence type="ECO:0000313" key="2">
    <source>
        <dbReference type="Proteomes" id="UP000597656"/>
    </source>
</evidence>
<keyword evidence="2" id="KW-1185">Reference proteome</keyword>
<comment type="caution">
    <text evidence="1">The sequence shown here is derived from an EMBL/GenBank/DDBJ whole genome shotgun (WGS) entry which is preliminary data.</text>
</comment>
<dbReference type="EMBL" id="BMNC01000001">
    <property type="protein sequence ID" value="GGM73524.1"/>
    <property type="molecule type" value="Genomic_DNA"/>
</dbReference>
<dbReference type="Proteomes" id="UP000597656">
    <property type="component" value="Unassembled WGS sequence"/>
</dbReference>
<organism evidence="1 2">
    <name type="scientific">Lentzea pudingi</name>
    <dbReference type="NCBI Taxonomy" id="1789439"/>
    <lineage>
        <taxon>Bacteria</taxon>
        <taxon>Bacillati</taxon>
        <taxon>Actinomycetota</taxon>
        <taxon>Actinomycetes</taxon>
        <taxon>Pseudonocardiales</taxon>
        <taxon>Pseudonocardiaceae</taxon>
        <taxon>Lentzea</taxon>
    </lineage>
</organism>
<reference evidence="2" key="1">
    <citation type="journal article" date="2019" name="Int. J. Syst. Evol. Microbiol.">
        <title>The Global Catalogue of Microorganisms (GCM) 10K type strain sequencing project: providing services to taxonomists for standard genome sequencing and annotation.</title>
        <authorList>
            <consortium name="The Broad Institute Genomics Platform"/>
            <consortium name="The Broad Institute Genome Sequencing Center for Infectious Disease"/>
            <person name="Wu L."/>
            <person name="Ma J."/>
        </authorList>
    </citation>
    <scope>NUCLEOTIDE SEQUENCE [LARGE SCALE GENOMIC DNA]</scope>
    <source>
        <strain evidence="2">CGMCC 4.7319</strain>
    </source>
</reference>
<evidence type="ECO:0000313" key="1">
    <source>
        <dbReference type="EMBL" id="GGM73524.1"/>
    </source>
</evidence>